<dbReference type="SUPFAM" id="SSF55174">
    <property type="entry name" value="Alpha-L RNA-binding motif"/>
    <property type="match status" value="1"/>
</dbReference>
<dbReference type="PANTHER" id="PTHR11831:SF5">
    <property type="entry name" value="40S RIBOSOMAL PROTEIN S9"/>
    <property type="match status" value="1"/>
</dbReference>
<dbReference type="Gene3D" id="3.10.290.10">
    <property type="entry name" value="RNA-binding S4 domain"/>
    <property type="match status" value="1"/>
</dbReference>
<evidence type="ECO:0000256" key="2">
    <source>
        <dbReference type="ARBA" id="ARBA00022730"/>
    </source>
</evidence>
<dbReference type="InterPro" id="IPR036986">
    <property type="entry name" value="S4_RNA-bd_sf"/>
</dbReference>
<dbReference type="CDD" id="cd00165">
    <property type="entry name" value="S4"/>
    <property type="match status" value="1"/>
</dbReference>
<gene>
    <name evidence="8" type="ORF">S01H4_37742</name>
</gene>
<name>X1DBW7_9ZZZZ</name>
<evidence type="ECO:0000256" key="6">
    <source>
        <dbReference type="SAM" id="MobiDB-lite"/>
    </source>
</evidence>
<dbReference type="AlphaFoldDB" id="X1DBW7"/>
<dbReference type="Pfam" id="PF01479">
    <property type="entry name" value="S4"/>
    <property type="match status" value="1"/>
</dbReference>
<dbReference type="PROSITE" id="PS50889">
    <property type="entry name" value="S4"/>
    <property type="match status" value="1"/>
</dbReference>
<protein>
    <recommendedName>
        <fullName evidence="7">RNA-binding S4 domain-containing protein</fullName>
    </recommendedName>
</protein>
<dbReference type="GO" id="GO:0003735">
    <property type="term" value="F:structural constituent of ribosome"/>
    <property type="evidence" value="ECO:0007669"/>
    <property type="project" value="InterPro"/>
</dbReference>
<evidence type="ECO:0000256" key="4">
    <source>
        <dbReference type="ARBA" id="ARBA00022980"/>
    </source>
</evidence>
<evidence type="ECO:0000259" key="7">
    <source>
        <dbReference type="SMART" id="SM00363"/>
    </source>
</evidence>
<dbReference type="InterPro" id="IPR022801">
    <property type="entry name" value="Ribosomal_uS4"/>
</dbReference>
<keyword evidence="2" id="KW-0699">rRNA-binding</keyword>
<keyword evidence="5" id="KW-0687">Ribonucleoprotein</keyword>
<dbReference type="GO" id="GO:0006412">
    <property type="term" value="P:translation"/>
    <property type="evidence" value="ECO:0007669"/>
    <property type="project" value="InterPro"/>
</dbReference>
<feature type="non-terminal residue" evidence="8">
    <location>
        <position position="1"/>
    </location>
</feature>
<dbReference type="PANTHER" id="PTHR11831">
    <property type="entry name" value="30S 40S RIBOSOMAL PROTEIN"/>
    <property type="match status" value="1"/>
</dbReference>
<evidence type="ECO:0000256" key="5">
    <source>
        <dbReference type="ARBA" id="ARBA00023274"/>
    </source>
</evidence>
<proteinExistence type="inferred from homology"/>
<dbReference type="GO" id="GO:0042274">
    <property type="term" value="P:ribosomal small subunit biogenesis"/>
    <property type="evidence" value="ECO:0007669"/>
    <property type="project" value="TreeGrafter"/>
</dbReference>
<dbReference type="GO" id="GO:0015935">
    <property type="term" value="C:small ribosomal subunit"/>
    <property type="evidence" value="ECO:0007669"/>
    <property type="project" value="InterPro"/>
</dbReference>
<comment type="similarity">
    <text evidence="1">Belongs to the universal ribosomal protein uS4 family.</text>
</comment>
<dbReference type="GO" id="GO:0019843">
    <property type="term" value="F:rRNA binding"/>
    <property type="evidence" value="ECO:0007669"/>
    <property type="project" value="UniProtKB-KW"/>
</dbReference>
<sequence length="130" mass="14833">EQRKKQLLIKLQKLNLIQENAVLEDILALTLKDMCERRLQTIVLKKNLARSINQARQFIVHEHIQVGARKITSPSYLISASEEPTVGFDNSSPLTVDTHPEAIQKELNDAKIKPKENAPKELETEVKNEK</sequence>
<dbReference type="InterPro" id="IPR005710">
    <property type="entry name" value="Ribosomal_uS4_euk/arc"/>
</dbReference>
<keyword evidence="4" id="KW-0689">Ribosomal protein</keyword>
<accession>X1DBW7</accession>
<evidence type="ECO:0000256" key="3">
    <source>
        <dbReference type="ARBA" id="ARBA00022884"/>
    </source>
</evidence>
<evidence type="ECO:0000313" key="8">
    <source>
        <dbReference type="EMBL" id="GAH02534.1"/>
    </source>
</evidence>
<evidence type="ECO:0000256" key="1">
    <source>
        <dbReference type="ARBA" id="ARBA00007465"/>
    </source>
</evidence>
<dbReference type="InterPro" id="IPR002942">
    <property type="entry name" value="S4_RNA-bd"/>
</dbReference>
<organism evidence="8">
    <name type="scientific">marine sediment metagenome</name>
    <dbReference type="NCBI Taxonomy" id="412755"/>
    <lineage>
        <taxon>unclassified sequences</taxon>
        <taxon>metagenomes</taxon>
        <taxon>ecological metagenomes</taxon>
    </lineage>
</organism>
<dbReference type="NCBIfam" id="TIGR01018">
    <property type="entry name" value="uS4_arch"/>
    <property type="match status" value="1"/>
</dbReference>
<dbReference type="EMBL" id="BART01020297">
    <property type="protein sequence ID" value="GAH02534.1"/>
    <property type="molecule type" value="Genomic_DNA"/>
</dbReference>
<reference evidence="8" key="1">
    <citation type="journal article" date="2014" name="Front. Microbiol.">
        <title>High frequency of phylogenetically diverse reductive dehalogenase-homologous genes in deep subseafloor sedimentary metagenomes.</title>
        <authorList>
            <person name="Kawai M."/>
            <person name="Futagami T."/>
            <person name="Toyoda A."/>
            <person name="Takaki Y."/>
            <person name="Nishi S."/>
            <person name="Hori S."/>
            <person name="Arai W."/>
            <person name="Tsubouchi T."/>
            <person name="Morono Y."/>
            <person name="Uchiyama I."/>
            <person name="Ito T."/>
            <person name="Fujiyama A."/>
            <person name="Inagaki F."/>
            <person name="Takami H."/>
        </authorList>
    </citation>
    <scope>NUCLEOTIDE SEQUENCE</scope>
    <source>
        <strain evidence="8">Expedition CK06-06</strain>
    </source>
</reference>
<keyword evidence="3" id="KW-0694">RNA-binding</keyword>
<comment type="caution">
    <text evidence="8">The sequence shown here is derived from an EMBL/GenBank/DDBJ whole genome shotgun (WGS) entry which is preliminary data.</text>
</comment>
<feature type="region of interest" description="Disordered" evidence="6">
    <location>
        <begin position="107"/>
        <end position="130"/>
    </location>
</feature>
<dbReference type="SMART" id="SM00363">
    <property type="entry name" value="S4"/>
    <property type="match status" value="1"/>
</dbReference>
<feature type="domain" description="RNA-binding S4" evidence="7">
    <location>
        <begin position="37"/>
        <end position="108"/>
    </location>
</feature>